<feature type="domain" description="Class II aldolase/adducin N-terminal" evidence="3">
    <location>
        <begin position="8"/>
        <end position="183"/>
    </location>
</feature>
<organism evidence="4 5">
    <name type="scientific">Actinocorallia aurantiaca</name>
    <dbReference type="NCBI Taxonomy" id="46204"/>
    <lineage>
        <taxon>Bacteria</taxon>
        <taxon>Bacillati</taxon>
        <taxon>Actinomycetota</taxon>
        <taxon>Actinomycetes</taxon>
        <taxon>Streptosporangiales</taxon>
        <taxon>Thermomonosporaceae</taxon>
        <taxon>Actinocorallia</taxon>
    </lineage>
</organism>
<proteinExistence type="predicted"/>
<comment type="caution">
    <text evidence="4">The sequence shown here is derived from an EMBL/GenBank/DDBJ whole genome shotgun (WGS) entry which is preliminary data.</text>
</comment>
<evidence type="ECO:0000313" key="4">
    <source>
        <dbReference type="EMBL" id="GAA2719901.1"/>
    </source>
</evidence>
<accession>A0ABN3TWR7</accession>
<keyword evidence="1" id="KW-0479">Metal-binding</keyword>
<protein>
    <submittedName>
        <fullName evidence="4">Class II aldolase/adducin family protein</fullName>
    </submittedName>
</protein>
<name>A0ABN3TWR7_9ACTN</name>
<dbReference type="InterPro" id="IPR050197">
    <property type="entry name" value="Aldolase_class_II_sugar_metab"/>
</dbReference>
<dbReference type="Proteomes" id="UP001501842">
    <property type="component" value="Unassembled WGS sequence"/>
</dbReference>
<dbReference type="InterPro" id="IPR001303">
    <property type="entry name" value="Aldolase_II/adducin_N"/>
</dbReference>
<evidence type="ECO:0000313" key="5">
    <source>
        <dbReference type="Proteomes" id="UP001501842"/>
    </source>
</evidence>
<keyword evidence="2" id="KW-0456">Lyase</keyword>
<dbReference type="Gene3D" id="3.40.225.10">
    <property type="entry name" value="Class II aldolase/adducin N-terminal domain"/>
    <property type="match status" value="1"/>
</dbReference>
<evidence type="ECO:0000256" key="2">
    <source>
        <dbReference type="ARBA" id="ARBA00023239"/>
    </source>
</evidence>
<evidence type="ECO:0000256" key="1">
    <source>
        <dbReference type="ARBA" id="ARBA00022723"/>
    </source>
</evidence>
<keyword evidence="5" id="KW-1185">Reference proteome</keyword>
<dbReference type="RefSeq" id="WP_344448604.1">
    <property type="nucleotide sequence ID" value="NZ_BAAATZ010000003.1"/>
</dbReference>
<dbReference type="InterPro" id="IPR036409">
    <property type="entry name" value="Aldolase_II/adducin_N_sf"/>
</dbReference>
<dbReference type="PANTHER" id="PTHR22789">
    <property type="entry name" value="FUCULOSE PHOSPHATE ALDOLASE"/>
    <property type="match status" value="1"/>
</dbReference>
<gene>
    <name evidence="4" type="ORF">GCM10010439_06600</name>
</gene>
<dbReference type="SMART" id="SM01007">
    <property type="entry name" value="Aldolase_II"/>
    <property type="match status" value="1"/>
</dbReference>
<dbReference type="SUPFAM" id="SSF53639">
    <property type="entry name" value="AraD/HMP-PK domain-like"/>
    <property type="match status" value="1"/>
</dbReference>
<dbReference type="Pfam" id="PF00596">
    <property type="entry name" value="Aldolase_II"/>
    <property type="match status" value="1"/>
</dbReference>
<evidence type="ECO:0000259" key="3">
    <source>
        <dbReference type="SMART" id="SM01007"/>
    </source>
</evidence>
<dbReference type="EMBL" id="BAAATZ010000003">
    <property type="protein sequence ID" value="GAA2719901.1"/>
    <property type="molecule type" value="Genomic_DNA"/>
</dbReference>
<dbReference type="PANTHER" id="PTHR22789:SF0">
    <property type="entry name" value="3-OXO-TETRONATE 4-PHOSPHATE DECARBOXYLASE-RELATED"/>
    <property type="match status" value="1"/>
</dbReference>
<sequence length="231" mass="24613">MSVERIREEVAETARMIVAAGLVEAFGHVSARLPGGGVAITSTRPMNQARAEDVVLLDESGAAVGGALEDVPLEIWLHLETYAARPDVSAICRGHSPAAVAWGVSDADLPALHGLGLLAGRRVRVHDDIALVSTPERGRAAAERLGPDQALLLRANGALAVGGSLLEAATRLYALEERARVAIGPSPSAARPVAEAEWDAREPDGVKELVRACRWFAHRFRPARNDRHDQN</sequence>
<reference evidence="4 5" key="1">
    <citation type="journal article" date="2019" name="Int. J. Syst. Evol. Microbiol.">
        <title>The Global Catalogue of Microorganisms (GCM) 10K type strain sequencing project: providing services to taxonomists for standard genome sequencing and annotation.</title>
        <authorList>
            <consortium name="The Broad Institute Genomics Platform"/>
            <consortium name="The Broad Institute Genome Sequencing Center for Infectious Disease"/>
            <person name="Wu L."/>
            <person name="Ma J."/>
        </authorList>
    </citation>
    <scope>NUCLEOTIDE SEQUENCE [LARGE SCALE GENOMIC DNA]</scope>
    <source>
        <strain evidence="4 5">JCM 8201</strain>
    </source>
</reference>